<proteinExistence type="predicted"/>
<evidence type="ECO:0000256" key="2">
    <source>
        <dbReference type="SAM" id="Coils"/>
    </source>
</evidence>
<keyword evidence="2" id="KW-0175">Coiled coil</keyword>
<evidence type="ECO:0000313" key="3">
    <source>
        <dbReference type="EMBL" id="KQC29216.1"/>
    </source>
</evidence>
<reference evidence="3 4" key="1">
    <citation type="submission" date="2015-04" db="EMBL/GenBank/DDBJ databases">
        <title>Complete genome of flavobacterium.</title>
        <authorList>
            <person name="Kwon Y.M."/>
            <person name="Kim S.-J."/>
        </authorList>
    </citation>
    <scope>NUCLEOTIDE SEQUENCE [LARGE SCALE GENOMIC DNA]</scope>
    <source>
        <strain evidence="3 4">DK169</strain>
    </source>
</reference>
<dbReference type="InterPro" id="IPR019734">
    <property type="entry name" value="TPR_rpt"/>
</dbReference>
<dbReference type="Pfam" id="PF13181">
    <property type="entry name" value="TPR_8"/>
    <property type="match status" value="1"/>
</dbReference>
<keyword evidence="4" id="KW-1185">Reference proteome</keyword>
<dbReference type="SUPFAM" id="SSF48452">
    <property type="entry name" value="TPR-like"/>
    <property type="match status" value="1"/>
</dbReference>
<dbReference type="SMART" id="SM00028">
    <property type="entry name" value="TPR"/>
    <property type="match status" value="2"/>
</dbReference>
<dbReference type="Proteomes" id="UP000050827">
    <property type="component" value="Unassembled WGS sequence"/>
</dbReference>
<dbReference type="PANTHER" id="PTHR12558:SF13">
    <property type="entry name" value="CELL DIVISION CYCLE PROTEIN 27 HOMOLOG"/>
    <property type="match status" value="1"/>
</dbReference>
<feature type="repeat" description="TPR" evidence="1">
    <location>
        <begin position="231"/>
        <end position="264"/>
    </location>
</feature>
<accession>A0A0Q1BX30</accession>
<dbReference type="STRING" id="346185.AAY42_04340"/>
<protein>
    <submittedName>
        <fullName evidence="3">Uncharacterized protein</fullName>
    </submittedName>
</protein>
<gene>
    <name evidence="3" type="ORF">AAY42_04340</name>
</gene>
<dbReference type="InterPro" id="IPR011990">
    <property type="entry name" value="TPR-like_helical_dom_sf"/>
</dbReference>
<dbReference type="PROSITE" id="PS50005">
    <property type="entry name" value="TPR"/>
    <property type="match status" value="1"/>
</dbReference>
<dbReference type="PANTHER" id="PTHR12558">
    <property type="entry name" value="CELL DIVISION CYCLE 16,23,27"/>
    <property type="match status" value="1"/>
</dbReference>
<keyword evidence="1" id="KW-0802">TPR repeat</keyword>
<name>A0A0Q1BX30_9FLAO</name>
<dbReference type="Gene3D" id="1.25.40.10">
    <property type="entry name" value="Tetratricopeptide repeat domain"/>
    <property type="match status" value="1"/>
</dbReference>
<evidence type="ECO:0000313" key="4">
    <source>
        <dbReference type="Proteomes" id="UP000050827"/>
    </source>
</evidence>
<sequence length="593" mass="67801">MELIDNKEITIAVLPFQLIGEIGDLNPIIYGFTEDLIINFSKFVGLSVISQYSTQNITDPSDDAVVSLLGTDYIITGSFRSKGNQYRIGIQLIRTRDNTVVFAGNHDESLESILNTQDVITQQIVSVLQQQIDHDLLSYSYKKESVELAAYENWLLGMNLLKKGTVESDFAARKHFEAALEIDSHFARAYTGISLTYFNEWSCQLWDRWDVSQKGAHEYALKAIDLDENDYVSLAVLGRTFLYLGDYHKSEHYFRKSFRMNPNDADNLVLIAFYLVYLGYAEEAEQLYLKAKNLNPLHPDAYFPQASFIYFELGDYEKSILFGEKVSNPSIWTDFPAFLAAAYYHLSEFDKMQEYFTQYLSLFQKNINNGIEPSVKKAIDWQKIVNPYKTKTNLEPFWEFITTEKVTVVANNPSKPKSDSRGSFAINGEFWELNYLGQSAILKDSKGLHDIAKLLGQPEKQFHCSELMGTVLDSDGSPVVDNQALNDYKKRIRTLQSEISEAEEMNDFIKADELREEYEDLMDHLSKVTGMAGKTRKVGSSLEKARSAVTWRIRNSIKKVENVHPQLAKHLSNTIKTGTFCCYTPDTVHEWII</sequence>
<dbReference type="EMBL" id="LCTZ01000002">
    <property type="protein sequence ID" value="KQC29216.1"/>
    <property type="molecule type" value="Genomic_DNA"/>
</dbReference>
<dbReference type="AlphaFoldDB" id="A0A0Q1BX30"/>
<dbReference type="RefSeq" id="WP_055392771.1">
    <property type="nucleotide sequence ID" value="NZ_LCTZ01000002.1"/>
</dbReference>
<organism evidence="3 4">
    <name type="scientific">Flagellimonas eckloniae</name>
    <dbReference type="NCBI Taxonomy" id="346185"/>
    <lineage>
        <taxon>Bacteria</taxon>
        <taxon>Pseudomonadati</taxon>
        <taxon>Bacteroidota</taxon>
        <taxon>Flavobacteriia</taxon>
        <taxon>Flavobacteriales</taxon>
        <taxon>Flavobacteriaceae</taxon>
        <taxon>Flagellimonas</taxon>
    </lineage>
</organism>
<comment type="caution">
    <text evidence="3">The sequence shown here is derived from an EMBL/GenBank/DDBJ whole genome shotgun (WGS) entry which is preliminary data.</text>
</comment>
<feature type="coiled-coil region" evidence="2">
    <location>
        <begin position="485"/>
        <end position="531"/>
    </location>
</feature>
<dbReference type="OrthoDB" id="9779074at2"/>
<evidence type="ECO:0000256" key="1">
    <source>
        <dbReference type="PROSITE-ProRule" id="PRU00339"/>
    </source>
</evidence>